<accession>H1Y1W1</accession>
<evidence type="ECO:0000313" key="4">
    <source>
        <dbReference type="Proteomes" id="UP000002774"/>
    </source>
</evidence>
<dbReference type="SUPFAM" id="SSF52096">
    <property type="entry name" value="ClpP/crotonase"/>
    <property type="match status" value="1"/>
</dbReference>
<dbReference type="GO" id="GO:0030288">
    <property type="term" value="C:outer membrane-bounded periplasmic space"/>
    <property type="evidence" value="ECO:0007669"/>
    <property type="project" value="TreeGrafter"/>
</dbReference>
<dbReference type="SUPFAM" id="SSF50156">
    <property type="entry name" value="PDZ domain-like"/>
    <property type="match status" value="1"/>
</dbReference>
<dbReference type="GO" id="GO:0008236">
    <property type="term" value="F:serine-type peptidase activity"/>
    <property type="evidence" value="ECO:0007669"/>
    <property type="project" value="InterPro"/>
</dbReference>
<proteinExistence type="predicted"/>
<dbReference type="eggNOG" id="COG0793">
    <property type="taxonomic scope" value="Bacteria"/>
</dbReference>
<reference evidence="3" key="1">
    <citation type="submission" date="2011-09" db="EMBL/GenBank/DDBJ databases">
        <title>The permanent draft genome of Mucilaginibacter paludis DSM 18603.</title>
        <authorList>
            <consortium name="US DOE Joint Genome Institute (JGI-PGF)"/>
            <person name="Lucas S."/>
            <person name="Han J."/>
            <person name="Lapidus A."/>
            <person name="Bruce D."/>
            <person name="Goodwin L."/>
            <person name="Pitluck S."/>
            <person name="Peters L."/>
            <person name="Kyrpides N."/>
            <person name="Mavromatis K."/>
            <person name="Ivanova N."/>
            <person name="Mikhailova N."/>
            <person name="Held B."/>
            <person name="Detter J.C."/>
            <person name="Tapia R."/>
            <person name="Han C."/>
            <person name="Land M."/>
            <person name="Hauser L."/>
            <person name="Markowitz V."/>
            <person name="Cheng J.-F."/>
            <person name="Hugenholtz P."/>
            <person name="Woyke T."/>
            <person name="Wu D."/>
            <person name="Tindall B."/>
            <person name="Brambilla E."/>
            <person name="Klenk H.-P."/>
            <person name="Eisen J.A."/>
        </authorList>
    </citation>
    <scope>NUCLEOTIDE SEQUENCE [LARGE SCALE GENOMIC DNA]</scope>
    <source>
        <strain evidence="3">DSM 18603</strain>
    </source>
</reference>
<dbReference type="PANTHER" id="PTHR32060:SF30">
    <property type="entry name" value="CARBOXY-TERMINAL PROCESSING PROTEASE CTPA"/>
    <property type="match status" value="1"/>
</dbReference>
<dbReference type="InterPro" id="IPR029045">
    <property type="entry name" value="ClpP/crotonase-like_dom_sf"/>
</dbReference>
<dbReference type="Gene3D" id="3.30.750.170">
    <property type="match status" value="1"/>
</dbReference>
<dbReference type="GO" id="GO:0007165">
    <property type="term" value="P:signal transduction"/>
    <property type="evidence" value="ECO:0007669"/>
    <property type="project" value="TreeGrafter"/>
</dbReference>
<dbReference type="SMART" id="SM00228">
    <property type="entry name" value="PDZ"/>
    <property type="match status" value="1"/>
</dbReference>
<evidence type="ECO:0000259" key="2">
    <source>
        <dbReference type="PROSITE" id="PS50106"/>
    </source>
</evidence>
<dbReference type="GO" id="GO:0006508">
    <property type="term" value="P:proteolysis"/>
    <property type="evidence" value="ECO:0007669"/>
    <property type="project" value="InterPro"/>
</dbReference>
<dbReference type="InterPro" id="IPR041489">
    <property type="entry name" value="PDZ_6"/>
</dbReference>
<keyword evidence="1" id="KW-0732">Signal</keyword>
<keyword evidence="4" id="KW-1185">Reference proteome</keyword>
<dbReference type="PROSITE" id="PS51257">
    <property type="entry name" value="PROKAR_LIPOPROTEIN"/>
    <property type="match status" value="1"/>
</dbReference>
<dbReference type="CDD" id="cd07561">
    <property type="entry name" value="Peptidase_S41_CPP_like"/>
    <property type="match status" value="1"/>
</dbReference>
<dbReference type="InterPro" id="IPR005151">
    <property type="entry name" value="Tail-specific_protease"/>
</dbReference>
<feature type="chain" id="PRO_5003557360" evidence="1">
    <location>
        <begin position="21"/>
        <end position="493"/>
    </location>
</feature>
<sequence>MKKYLYLILATLAALTSACKKNNQTASIDMVKDSVYLYAKEDYLWYDALPDYNSFNPRSYMGSNDLAALQGEVDAISQFKINPVTNYPYEYNSSNRGHAKYSFIDQGETSQVLSGNNGDFGFYPVYTPISSTDLRVRYVNPGSPAAAAGLHRGDLILSIANVPGLDVNNTTDLNAITAALSAKSIGMTLRRANGTTYAVNIAAANYTANPVMKDTVYNTSSGKKVGYLVFSVFTDSINAKPKLDAAFDYFINQGITDLVVDLRYNGGGYVSTAEYLDNLIVPAAKSGAKMYTAFYNNKLQNDQHPLLNTQFNIKPGEFSQANNTVLFSKKKSLNLSSNRVIFIVTGRTASASELTINNLRPHMDVKLIGTKSYGKPVGFFNIPINRYQLYITEFETKNAANQGGYYAGMTPASADYPGYLSADDVTKDFGDPTEGLLSHALSYIDVGTYAIASPKVESMGNTTLSVQQQNNLDGKLNDHAFNGMIFNSRMKRK</sequence>
<dbReference type="RefSeq" id="WP_008505514.1">
    <property type="nucleotide sequence ID" value="NZ_CM001403.1"/>
</dbReference>
<evidence type="ECO:0000256" key="1">
    <source>
        <dbReference type="SAM" id="SignalP"/>
    </source>
</evidence>
<organism evidence="3 4">
    <name type="scientific">Mucilaginibacter paludis DSM 18603</name>
    <dbReference type="NCBI Taxonomy" id="714943"/>
    <lineage>
        <taxon>Bacteria</taxon>
        <taxon>Pseudomonadati</taxon>
        <taxon>Bacteroidota</taxon>
        <taxon>Sphingobacteriia</taxon>
        <taxon>Sphingobacteriales</taxon>
        <taxon>Sphingobacteriaceae</taxon>
        <taxon>Mucilaginibacter</taxon>
    </lineage>
</organism>
<dbReference type="Gene3D" id="3.90.226.10">
    <property type="entry name" value="2-enoyl-CoA Hydratase, Chain A, domain 1"/>
    <property type="match status" value="1"/>
</dbReference>
<dbReference type="PROSITE" id="PS50106">
    <property type="entry name" value="PDZ"/>
    <property type="match status" value="1"/>
</dbReference>
<evidence type="ECO:0000313" key="3">
    <source>
        <dbReference type="EMBL" id="EHQ25664.1"/>
    </source>
</evidence>
<dbReference type="Pfam" id="PF03572">
    <property type="entry name" value="Peptidase_S41"/>
    <property type="match status" value="1"/>
</dbReference>
<name>H1Y1W1_9SPHI</name>
<dbReference type="Proteomes" id="UP000002774">
    <property type="component" value="Chromosome"/>
</dbReference>
<protein>
    <submittedName>
        <fullName evidence="3">Peptidase S41</fullName>
    </submittedName>
</protein>
<dbReference type="EMBL" id="CM001403">
    <property type="protein sequence ID" value="EHQ25664.1"/>
    <property type="molecule type" value="Genomic_DNA"/>
</dbReference>
<dbReference type="Pfam" id="PF17820">
    <property type="entry name" value="PDZ_6"/>
    <property type="match status" value="1"/>
</dbReference>
<dbReference type="HOGENOM" id="CLU_031949_1_0_10"/>
<feature type="domain" description="PDZ" evidence="2">
    <location>
        <begin position="109"/>
        <end position="176"/>
    </location>
</feature>
<feature type="signal peptide" evidence="1">
    <location>
        <begin position="1"/>
        <end position="20"/>
    </location>
</feature>
<dbReference type="STRING" id="714943.Mucpa_1506"/>
<dbReference type="PANTHER" id="PTHR32060">
    <property type="entry name" value="TAIL-SPECIFIC PROTEASE"/>
    <property type="match status" value="1"/>
</dbReference>
<dbReference type="Gene3D" id="2.30.42.10">
    <property type="match status" value="1"/>
</dbReference>
<dbReference type="InterPro" id="IPR001478">
    <property type="entry name" value="PDZ"/>
</dbReference>
<gene>
    <name evidence="3" type="ORF">Mucpa_1506</name>
</gene>
<dbReference type="InterPro" id="IPR036034">
    <property type="entry name" value="PDZ_sf"/>
</dbReference>
<dbReference type="GO" id="GO:0004175">
    <property type="term" value="F:endopeptidase activity"/>
    <property type="evidence" value="ECO:0007669"/>
    <property type="project" value="TreeGrafter"/>
</dbReference>
<dbReference type="AlphaFoldDB" id="H1Y1W1"/>
<dbReference type="OrthoDB" id="7168509at2"/>